<organism evidence="1 2">
    <name type="scientific">[Clostridium] fimetarium</name>
    <dbReference type="NCBI Taxonomy" id="99656"/>
    <lineage>
        <taxon>Bacteria</taxon>
        <taxon>Bacillati</taxon>
        <taxon>Bacillota</taxon>
        <taxon>Clostridia</taxon>
        <taxon>Lachnospirales</taxon>
        <taxon>Lachnospiraceae</taxon>
    </lineage>
</organism>
<dbReference type="RefSeq" id="WP_092454691.1">
    <property type="nucleotide sequence ID" value="NZ_FOJI01000010.1"/>
</dbReference>
<proteinExistence type="predicted"/>
<evidence type="ECO:0008006" key="3">
    <source>
        <dbReference type="Google" id="ProtNLM"/>
    </source>
</evidence>
<keyword evidence="2" id="KW-1185">Reference proteome</keyword>
<reference evidence="1 2" key="1">
    <citation type="submission" date="2016-10" db="EMBL/GenBank/DDBJ databases">
        <authorList>
            <person name="de Groot N.N."/>
        </authorList>
    </citation>
    <scope>NUCLEOTIDE SEQUENCE [LARGE SCALE GENOMIC DNA]</scope>
    <source>
        <strain evidence="1 2">DSM 9179</strain>
    </source>
</reference>
<dbReference type="OrthoDB" id="9780269at2"/>
<dbReference type="EMBL" id="FOJI01000010">
    <property type="protein sequence ID" value="SEW32759.1"/>
    <property type="molecule type" value="Genomic_DNA"/>
</dbReference>
<evidence type="ECO:0000313" key="1">
    <source>
        <dbReference type="EMBL" id="SEW32759.1"/>
    </source>
</evidence>
<name>A0A1I0QZZ6_9FIRM</name>
<dbReference type="PROSITE" id="PS51257">
    <property type="entry name" value="PROKAR_LIPOPROTEIN"/>
    <property type="match status" value="1"/>
</dbReference>
<gene>
    <name evidence="1" type="ORF">SAMN05421659_11019</name>
</gene>
<dbReference type="Proteomes" id="UP000199701">
    <property type="component" value="Unassembled WGS sequence"/>
</dbReference>
<dbReference type="AlphaFoldDB" id="A0A1I0QZZ6"/>
<protein>
    <recommendedName>
        <fullName evidence="3">Lipoprotein</fullName>
    </recommendedName>
</protein>
<accession>A0A1I0QZZ6</accession>
<evidence type="ECO:0000313" key="2">
    <source>
        <dbReference type="Proteomes" id="UP000199701"/>
    </source>
</evidence>
<sequence length="299" mass="34214">MRYIKILLMLVFTIILLCGCQNFNGTTKDETLNSSDSPVTVTVNGKSISIDEINAGIKDTFNSVLYYHGNDDTSSYLTSNKNIILNKDLNYELYFEPNSNSGLKSFVSPPKIYLAITNMQHPLSSEGSPQLYEFGIDITEGGLRSDFYYQGYGTQKETYSFSGKELVYLGSYTMRIEEIKKPTYETMIDEWKENAKSAIRLYMDMNNFYGDKSYNLAPGNYHIYVQNFFKTDKDSIIIFENENGSIYTGFYYFVHDISASHPADLNKVALYDISYDKSFETYLEKVKLDSALAMVYTVK</sequence>